<feature type="transmembrane region" description="Helical" evidence="1">
    <location>
        <begin position="40"/>
        <end position="63"/>
    </location>
</feature>
<dbReference type="Proteomes" id="UP000288024">
    <property type="component" value="Unassembled WGS sequence"/>
</dbReference>
<dbReference type="RefSeq" id="WP_127735680.1">
    <property type="nucleotide sequence ID" value="NZ_CP196002.1"/>
</dbReference>
<keyword evidence="1" id="KW-0812">Transmembrane</keyword>
<name>A0A437KGS0_9BACI</name>
<sequence length="91" mass="9692">MFSLFEKAVLGMALLRLLSGCIEIAAAMLMLKANQIEKALIINSSLAIVGPLILIATTTIGLFSIADKISFGKMLFVLTGVGFILYGVRNS</sequence>
<keyword evidence="1" id="KW-0472">Membrane</keyword>
<keyword evidence="1" id="KW-1133">Transmembrane helix</keyword>
<proteinExistence type="predicted"/>
<accession>A0A437KGS0</accession>
<gene>
    <name evidence="2" type="ORF">EM808_03135</name>
</gene>
<feature type="transmembrane region" description="Helical" evidence="1">
    <location>
        <begin position="69"/>
        <end position="88"/>
    </location>
</feature>
<organism evidence="2 3">
    <name type="scientific">Niallia taxi</name>
    <dbReference type="NCBI Taxonomy" id="2499688"/>
    <lineage>
        <taxon>Bacteria</taxon>
        <taxon>Bacillati</taxon>
        <taxon>Bacillota</taxon>
        <taxon>Bacilli</taxon>
        <taxon>Bacillales</taxon>
        <taxon>Bacillaceae</taxon>
        <taxon>Niallia</taxon>
    </lineage>
</organism>
<dbReference type="EMBL" id="RZTZ01000001">
    <property type="protein sequence ID" value="RVT67486.1"/>
    <property type="molecule type" value="Genomic_DNA"/>
</dbReference>
<evidence type="ECO:0000256" key="1">
    <source>
        <dbReference type="SAM" id="Phobius"/>
    </source>
</evidence>
<reference evidence="2 3" key="1">
    <citation type="submission" date="2019-01" db="EMBL/GenBank/DDBJ databases">
        <title>Bacillus sp. M5HDSG1-1, whole genome shotgun sequence.</title>
        <authorList>
            <person name="Tuo L."/>
        </authorList>
    </citation>
    <scope>NUCLEOTIDE SEQUENCE [LARGE SCALE GENOMIC DNA]</scope>
    <source>
        <strain evidence="2 3">M5HDSG1-1</strain>
    </source>
</reference>
<comment type="caution">
    <text evidence="2">The sequence shown here is derived from an EMBL/GenBank/DDBJ whole genome shotgun (WGS) entry which is preliminary data.</text>
</comment>
<protein>
    <submittedName>
        <fullName evidence="2">DUF2619 domain-containing protein</fullName>
    </submittedName>
</protein>
<evidence type="ECO:0000313" key="3">
    <source>
        <dbReference type="Proteomes" id="UP000288024"/>
    </source>
</evidence>
<feature type="transmembrane region" description="Helical" evidence="1">
    <location>
        <begin position="12"/>
        <end position="31"/>
    </location>
</feature>
<evidence type="ECO:0000313" key="2">
    <source>
        <dbReference type="EMBL" id="RVT67486.1"/>
    </source>
</evidence>
<keyword evidence="3" id="KW-1185">Reference proteome</keyword>
<dbReference type="InterPro" id="IPR020390">
    <property type="entry name" value="Uncharacterised_YqhV"/>
</dbReference>
<dbReference type="AlphaFoldDB" id="A0A437KGS0"/>
<dbReference type="Pfam" id="PF10942">
    <property type="entry name" value="DUF2619"/>
    <property type="match status" value="1"/>
</dbReference>